<comment type="caution">
    <text evidence="18">The sequence shown here is derived from an EMBL/GenBank/DDBJ whole genome shotgun (WGS) entry which is preliminary data.</text>
</comment>
<evidence type="ECO:0000256" key="6">
    <source>
        <dbReference type="ARBA" id="ARBA00022553"/>
    </source>
</evidence>
<evidence type="ECO:0000256" key="8">
    <source>
        <dbReference type="ARBA" id="ARBA00022679"/>
    </source>
</evidence>
<feature type="active site" description="Tele-phosphohistidine intermediate" evidence="15">
    <location>
        <position position="78"/>
    </location>
</feature>
<feature type="modified residue" description="Phosphohistidine; by HPr" evidence="17">
    <location>
        <position position="78"/>
    </location>
</feature>
<reference evidence="18 19" key="1">
    <citation type="submission" date="2014-12" db="EMBL/GenBank/DDBJ databases">
        <title>Draft genome sequences of 29 type strains of Enterococci.</title>
        <authorList>
            <person name="Zhong Z."/>
            <person name="Sun Z."/>
            <person name="Liu W."/>
            <person name="Zhang W."/>
            <person name="Zhang H."/>
        </authorList>
    </citation>
    <scope>NUCLEOTIDE SEQUENCE [LARGE SCALE GENOMIC DNA]</scope>
    <source>
        <strain evidence="18 19">DSM 21207</strain>
    </source>
</reference>
<evidence type="ECO:0000313" key="19">
    <source>
        <dbReference type="Proteomes" id="UP000182835"/>
    </source>
</evidence>
<feature type="binding site" evidence="16">
    <location>
        <position position="81"/>
    </location>
    <ligand>
        <name>Mg(2+)</name>
        <dbReference type="ChEBI" id="CHEBI:18420"/>
        <note>ligand shared between all trimeric partners</note>
    </ligand>
</feature>
<evidence type="ECO:0000256" key="1">
    <source>
        <dbReference type="ARBA" id="ARBA00004496"/>
    </source>
</evidence>
<dbReference type="PANTHER" id="PTHR34382">
    <property type="entry name" value="PTS SYSTEM N,N'-DIACETYLCHITOBIOSE-SPECIFIC EIIA COMPONENT"/>
    <property type="match status" value="1"/>
</dbReference>
<evidence type="ECO:0000313" key="18">
    <source>
        <dbReference type="EMBL" id="OJG14477.1"/>
    </source>
</evidence>
<keyword evidence="10 16" id="KW-0479">Metal-binding</keyword>
<name>A0A1L8R420_9ENTE</name>
<protein>
    <recommendedName>
        <fullName evidence="3">PTS system lactose-specific EIIA component</fullName>
    </recommendedName>
    <alternativeName>
        <fullName evidence="12">EIIA-Lac</fullName>
    </alternativeName>
    <alternativeName>
        <fullName evidence="14">EIII-Lac</fullName>
    </alternativeName>
    <alternativeName>
        <fullName evidence="13">Lactose-specific phosphotransferase enzyme IIA component</fullName>
    </alternativeName>
</protein>
<dbReference type="Proteomes" id="UP000182835">
    <property type="component" value="Unassembled WGS sequence"/>
</dbReference>
<evidence type="ECO:0000256" key="7">
    <source>
        <dbReference type="ARBA" id="ARBA00022597"/>
    </source>
</evidence>
<comment type="subcellular location">
    <subcellularLocation>
        <location evidence="1">Cytoplasm</location>
    </subcellularLocation>
</comment>
<comment type="subunit">
    <text evidence="2">Homotrimer.</text>
</comment>
<dbReference type="InterPro" id="IPR036542">
    <property type="entry name" value="PTS_IIA_lac/cel_sf"/>
</dbReference>
<evidence type="ECO:0000256" key="11">
    <source>
        <dbReference type="ARBA" id="ARBA00022842"/>
    </source>
</evidence>
<dbReference type="Pfam" id="PF02255">
    <property type="entry name" value="PTS_IIA"/>
    <property type="match status" value="1"/>
</dbReference>
<keyword evidence="8" id="KW-0808">Transferase</keyword>
<dbReference type="GO" id="GO:0046872">
    <property type="term" value="F:metal ion binding"/>
    <property type="evidence" value="ECO:0007669"/>
    <property type="project" value="UniProtKB-KW"/>
</dbReference>
<evidence type="ECO:0000256" key="12">
    <source>
        <dbReference type="ARBA" id="ARBA00030293"/>
    </source>
</evidence>
<evidence type="ECO:0000256" key="13">
    <source>
        <dbReference type="ARBA" id="ARBA00031467"/>
    </source>
</evidence>
<keyword evidence="9" id="KW-0598">Phosphotransferase system</keyword>
<keyword evidence="11 16" id="KW-0460">Magnesium</keyword>
<evidence type="ECO:0000256" key="15">
    <source>
        <dbReference type="PIRSR" id="PIRSR000699-1"/>
    </source>
</evidence>
<evidence type="ECO:0000256" key="17">
    <source>
        <dbReference type="PROSITE-ProRule" id="PRU00418"/>
    </source>
</evidence>
<evidence type="ECO:0000256" key="5">
    <source>
        <dbReference type="ARBA" id="ARBA00022490"/>
    </source>
</evidence>
<keyword evidence="6" id="KW-0597">Phosphoprotein</keyword>
<dbReference type="OrthoDB" id="350602at2"/>
<dbReference type="EMBL" id="JXKG01000017">
    <property type="protein sequence ID" value="OJG14477.1"/>
    <property type="molecule type" value="Genomic_DNA"/>
</dbReference>
<sequence length="106" mass="11946">MNKEEMNMLGFQIVAYAGDARSSLLKLIREVRSGEFQNVETLLADADASLKQAHNAQTEVLAKEAGGEDVELGFIFIHGQDHLMTTILLRELAEDFVNLYKEKYNK</sequence>
<dbReference type="PIRSF" id="PIRSF000699">
    <property type="entry name" value="PTS_IILac_III"/>
    <property type="match status" value="1"/>
</dbReference>
<dbReference type="SUPFAM" id="SSF46973">
    <property type="entry name" value="Enzyme IIa from lactose specific PTS, IIa-lac"/>
    <property type="match status" value="1"/>
</dbReference>
<dbReference type="Gene3D" id="1.20.58.80">
    <property type="entry name" value="Phosphotransferase system, lactose/cellobiose-type IIA subunit"/>
    <property type="match status" value="1"/>
</dbReference>
<dbReference type="AlphaFoldDB" id="A0A1L8R420"/>
<keyword evidence="5" id="KW-0963">Cytoplasm</keyword>
<dbReference type="InterPro" id="IPR003188">
    <property type="entry name" value="PTS_IIA_lac/cel"/>
</dbReference>
<gene>
    <name evidence="18" type="ORF">RU96_GL000807</name>
</gene>
<evidence type="ECO:0000256" key="10">
    <source>
        <dbReference type="ARBA" id="ARBA00022723"/>
    </source>
</evidence>
<dbReference type="PANTHER" id="PTHR34382:SF9">
    <property type="entry name" value="PHOSPHOTRANSFERASE SYSTEM SUGAR-SPECIFIC EII COMPONENT"/>
    <property type="match status" value="1"/>
</dbReference>
<keyword evidence="7" id="KW-0762">Sugar transport</keyword>
<evidence type="ECO:0000256" key="9">
    <source>
        <dbReference type="ARBA" id="ARBA00022683"/>
    </source>
</evidence>
<dbReference type="CDD" id="cd00215">
    <property type="entry name" value="PTS_IIA_lac"/>
    <property type="match status" value="1"/>
</dbReference>
<evidence type="ECO:0000256" key="16">
    <source>
        <dbReference type="PIRSR" id="PIRSR000699-2"/>
    </source>
</evidence>
<accession>A0A1L8R420</accession>
<evidence type="ECO:0000256" key="3">
    <source>
        <dbReference type="ARBA" id="ARBA00014322"/>
    </source>
</evidence>
<dbReference type="PROSITE" id="PS51095">
    <property type="entry name" value="PTS_EIIA_TYPE_3"/>
    <property type="match status" value="1"/>
</dbReference>
<dbReference type="GO" id="GO:0005737">
    <property type="term" value="C:cytoplasm"/>
    <property type="evidence" value="ECO:0007669"/>
    <property type="project" value="UniProtKB-SubCell"/>
</dbReference>
<comment type="cofactor">
    <cofactor evidence="16">
        <name>Mg(2+)</name>
        <dbReference type="ChEBI" id="CHEBI:18420"/>
    </cofactor>
    <text evidence="16">Binds 1 Mg(2+) ion per trimer.</text>
</comment>
<evidence type="ECO:0000256" key="14">
    <source>
        <dbReference type="ARBA" id="ARBA00032708"/>
    </source>
</evidence>
<evidence type="ECO:0000256" key="4">
    <source>
        <dbReference type="ARBA" id="ARBA00022448"/>
    </source>
</evidence>
<dbReference type="STRING" id="317010.RU96_GL000807"/>
<dbReference type="RefSeq" id="WP_071865330.1">
    <property type="nucleotide sequence ID" value="NZ_JBHLVQ010000008.1"/>
</dbReference>
<evidence type="ECO:0000256" key="2">
    <source>
        <dbReference type="ARBA" id="ARBA00011233"/>
    </source>
</evidence>
<keyword evidence="4" id="KW-0813">Transport</keyword>
<proteinExistence type="predicted"/>
<dbReference type="GO" id="GO:0016740">
    <property type="term" value="F:transferase activity"/>
    <property type="evidence" value="ECO:0007669"/>
    <property type="project" value="UniProtKB-KW"/>
</dbReference>
<dbReference type="GO" id="GO:0009401">
    <property type="term" value="P:phosphoenolpyruvate-dependent sugar phosphotransferase system"/>
    <property type="evidence" value="ECO:0007669"/>
    <property type="project" value="UniProtKB-KW"/>
</dbReference>
<organism evidence="18 19">
    <name type="scientific">Enterococcus canintestini</name>
    <dbReference type="NCBI Taxonomy" id="317010"/>
    <lineage>
        <taxon>Bacteria</taxon>
        <taxon>Bacillati</taxon>
        <taxon>Bacillota</taxon>
        <taxon>Bacilli</taxon>
        <taxon>Lactobacillales</taxon>
        <taxon>Enterococcaceae</taxon>
        <taxon>Enterococcus</taxon>
    </lineage>
</organism>